<dbReference type="Pfam" id="PF14891">
    <property type="entry name" value="Peptidase_M91"/>
    <property type="match status" value="1"/>
</dbReference>
<protein>
    <recommendedName>
        <fullName evidence="3">RHS repeat-associated core domain-containing protein</fullName>
    </recommendedName>
</protein>
<dbReference type="Gene3D" id="2.180.10.10">
    <property type="entry name" value="RHS repeat-associated core"/>
    <property type="match status" value="1"/>
</dbReference>
<dbReference type="AlphaFoldDB" id="A0A3E1NIB6"/>
<dbReference type="EMBL" id="QTJU01000004">
    <property type="protein sequence ID" value="RFM27669.1"/>
    <property type="molecule type" value="Genomic_DNA"/>
</dbReference>
<organism evidence="1 2">
    <name type="scientific">Deminuibacter soli</name>
    <dbReference type="NCBI Taxonomy" id="2291815"/>
    <lineage>
        <taxon>Bacteria</taxon>
        <taxon>Pseudomonadati</taxon>
        <taxon>Bacteroidota</taxon>
        <taxon>Chitinophagia</taxon>
        <taxon>Chitinophagales</taxon>
        <taxon>Chitinophagaceae</taxon>
        <taxon>Deminuibacter</taxon>
    </lineage>
</organism>
<sequence length="307" mass="32783">MAGISSKAPGKLQKRYKYNGIEQNTDLDLNTYEAHFRTLDPQIGRWWSLDPKPNVSISGYASMDNNPIRYADPLGDTLRVQFRTGFLGLGKKQEVIYNNGSLTNKDGSAYAGKVKGYLGKVVGALSSLNNTAEGKSMVGELQNSTNNFILKNGSANSFTPSNLTASYGNIPSLQKVSNGALPTGGSGGTIVWNPGITTSGMNTAGSIDRPAYIGLGHEMAHGRDANQGTLYIGSDYTNPLNGNSYLAQDQGLNKSEWRAVYYENIIRGQAGIPLRSQYGLQDNGGSFTGTGPSLLTPAGLPINFPIQ</sequence>
<accession>A0A3E1NIB6</accession>
<evidence type="ECO:0000313" key="1">
    <source>
        <dbReference type="EMBL" id="RFM27669.1"/>
    </source>
</evidence>
<evidence type="ECO:0000313" key="2">
    <source>
        <dbReference type="Proteomes" id="UP000261284"/>
    </source>
</evidence>
<proteinExistence type="predicted"/>
<dbReference type="InterPro" id="IPR022385">
    <property type="entry name" value="Rhs_assc_core"/>
</dbReference>
<gene>
    <name evidence="1" type="ORF">DXN05_13240</name>
</gene>
<comment type="caution">
    <text evidence="1">The sequence shown here is derived from an EMBL/GenBank/DDBJ whole genome shotgun (WGS) entry which is preliminary data.</text>
</comment>
<evidence type="ECO:0008006" key="3">
    <source>
        <dbReference type="Google" id="ProtNLM"/>
    </source>
</evidence>
<dbReference type="InterPro" id="IPR028208">
    <property type="entry name" value="Effector_pro_NleD-like"/>
</dbReference>
<dbReference type="Proteomes" id="UP000261284">
    <property type="component" value="Unassembled WGS sequence"/>
</dbReference>
<reference evidence="1 2" key="1">
    <citation type="submission" date="2018-08" db="EMBL/GenBank/DDBJ databases">
        <title>Chitinophagaceae sp. K23C18032701, a novel bacterium isolated from forest soil.</title>
        <authorList>
            <person name="Wang C."/>
        </authorList>
    </citation>
    <scope>NUCLEOTIDE SEQUENCE [LARGE SCALE GENOMIC DNA]</scope>
    <source>
        <strain evidence="1 2">K23C18032701</strain>
    </source>
</reference>
<name>A0A3E1NIB6_9BACT</name>
<dbReference type="OrthoDB" id="964483at2"/>
<dbReference type="NCBIfam" id="TIGR03696">
    <property type="entry name" value="Rhs_assc_core"/>
    <property type="match status" value="1"/>
</dbReference>
<keyword evidence="2" id="KW-1185">Reference proteome</keyword>